<proteinExistence type="predicted"/>
<name>A0A3E0VEG2_9MICO</name>
<protein>
    <submittedName>
        <fullName evidence="1">Uncharacterized protein</fullName>
    </submittedName>
</protein>
<gene>
    <name evidence="1" type="ORF">B7R54_00980</name>
</gene>
<comment type="caution">
    <text evidence="1">The sequence shown here is derived from an EMBL/GenBank/DDBJ whole genome shotgun (WGS) entry which is preliminary data.</text>
</comment>
<keyword evidence="2" id="KW-1185">Reference proteome</keyword>
<sequence>MQKHEAKWRDYHFGYSMNFINQYTASEFKAQAIYQMKRIEGIASRLPMVISEEAQQEGFGKPGEPGDPVLMDHIANRFASTYSQILDWADDLRAFQVADRTGQAREMLVRTVDQPIQACREFVDDFSSAIEAAIARRSGGDMSDIELSIPVTFTLDSDVIPEFLRLIDLAISEGE</sequence>
<dbReference type="EMBL" id="NBWZ01000001">
    <property type="protein sequence ID" value="RFA07943.1"/>
    <property type="molecule type" value="Genomic_DNA"/>
</dbReference>
<accession>A0A3E0VEG2</accession>
<evidence type="ECO:0000313" key="2">
    <source>
        <dbReference type="Proteomes" id="UP000256486"/>
    </source>
</evidence>
<dbReference type="Proteomes" id="UP000256486">
    <property type="component" value="Unassembled WGS sequence"/>
</dbReference>
<dbReference type="AlphaFoldDB" id="A0A3E0VEG2"/>
<evidence type="ECO:0000313" key="1">
    <source>
        <dbReference type="EMBL" id="RFA07943.1"/>
    </source>
</evidence>
<organism evidence="1 2">
    <name type="scientific">Subtercola boreus</name>
    <dbReference type="NCBI Taxonomy" id="120213"/>
    <lineage>
        <taxon>Bacteria</taxon>
        <taxon>Bacillati</taxon>
        <taxon>Actinomycetota</taxon>
        <taxon>Actinomycetes</taxon>
        <taxon>Micrococcales</taxon>
        <taxon>Microbacteriaceae</taxon>
        <taxon>Subtercola</taxon>
    </lineage>
</organism>
<reference evidence="1 2" key="1">
    <citation type="submission" date="2017-04" db="EMBL/GenBank/DDBJ databases">
        <title>Comparative genome analysis of Subtercola boreus.</title>
        <authorList>
            <person name="Cho Y.-J."/>
            <person name="Cho A."/>
            <person name="Kim O.-S."/>
            <person name="Lee J.-I."/>
        </authorList>
    </citation>
    <scope>NUCLEOTIDE SEQUENCE [LARGE SCALE GENOMIC DNA]</scope>
    <source>
        <strain evidence="1 2">K300</strain>
    </source>
</reference>